<dbReference type="PRINTS" id="PR00691">
    <property type="entry name" value="ADHESINB"/>
</dbReference>
<dbReference type="EMBL" id="FOCW01000001">
    <property type="protein sequence ID" value="SEN19063.1"/>
    <property type="molecule type" value="Genomic_DNA"/>
</dbReference>
<comment type="subcellular location">
    <subcellularLocation>
        <location evidence="1">Cell envelope</location>
    </subcellularLocation>
</comment>
<dbReference type="GO" id="GO:0007155">
    <property type="term" value="P:cell adhesion"/>
    <property type="evidence" value="ECO:0007669"/>
    <property type="project" value="InterPro"/>
</dbReference>
<sequence>MTRFFKALLATCTLAASQSFAAAPVPVVASFSILGDVARAIGGERVKVETLVGPNQDAHVYQAKPADIQKIRAAKVVLVNGLGFEGASIQRAVRDSKVYSLAASKGIPTIKVEEDDHDHKGHDHGHDHGDVDPHVWTNPAVMQRYAQNVAGALIIADPEGRLYYGQRLLDYQQTLRELDTWAAQQFDSVPKAERKVLTGHDAFAYLGKRYDVQFLSPQGTSTESEASARTVAKLIQQVKQEKVKAVFVENIKDPRLVQQLAKEAGVTVQTAPLYADALSPAGGPATSYVNMMRHNVTQMVKAMK</sequence>
<gene>
    <name evidence="8" type="ORF">SAMN02745977_00699</name>
</gene>
<dbReference type="InterPro" id="IPR006129">
    <property type="entry name" value="AdhesinB"/>
</dbReference>
<reference evidence="8 9" key="1">
    <citation type="submission" date="2016-10" db="EMBL/GenBank/DDBJ databases">
        <authorList>
            <person name="de Groot N.N."/>
        </authorList>
    </citation>
    <scope>NUCLEOTIDE SEQUENCE [LARGE SCALE GENOMIC DNA]</scope>
    <source>
        <strain evidence="8 9">DSM 15123</strain>
    </source>
</reference>
<evidence type="ECO:0000256" key="3">
    <source>
        <dbReference type="ARBA" id="ARBA00022448"/>
    </source>
</evidence>
<dbReference type="AlphaFoldDB" id="A0A1H8EHW4"/>
<evidence type="ECO:0000256" key="7">
    <source>
        <dbReference type="SAM" id="SignalP"/>
    </source>
</evidence>
<evidence type="ECO:0000313" key="9">
    <source>
        <dbReference type="Proteomes" id="UP000199531"/>
    </source>
</evidence>
<dbReference type="Proteomes" id="UP000199531">
    <property type="component" value="Unassembled WGS sequence"/>
</dbReference>
<feature type="chain" id="PRO_5011663069" evidence="7">
    <location>
        <begin position="22"/>
        <end position="304"/>
    </location>
</feature>
<protein>
    <submittedName>
        <fullName evidence="8">Zinc/manganese transport system substrate-binding protein</fullName>
    </submittedName>
</protein>
<dbReference type="GO" id="GO:0030001">
    <property type="term" value="P:metal ion transport"/>
    <property type="evidence" value="ECO:0007669"/>
    <property type="project" value="InterPro"/>
</dbReference>
<comment type="similarity">
    <text evidence="2 6">Belongs to the bacterial solute-binding protein 9 family.</text>
</comment>
<feature type="signal peptide" evidence="7">
    <location>
        <begin position="1"/>
        <end position="21"/>
    </location>
</feature>
<keyword evidence="5 7" id="KW-0732">Signal</keyword>
<dbReference type="PRINTS" id="PR00690">
    <property type="entry name" value="ADHESNFAMILY"/>
</dbReference>
<organism evidence="8 9">
    <name type="scientific">Brachymonas denitrificans DSM 15123</name>
    <dbReference type="NCBI Taxonomy" id="1121117"/>
    <lineage>
        <taxon>Bacteria</taxon>
        <taxon>Pseudomonadati</taxon>
        <taxon>Pseudomonadota</taxon>
        <taxon>Betaproteobacteria</taxon>
        <taxon>Burkholderiales</taxon>
        <taxon>Comamonadaceae</taxon>
        <taxon>Brachymonas</taxon>
    </lineage>
</organism>
<keyword evidence="9" id="KW-1185">Reference proteome</keyword>
<dbReference type="SUPFAM" id="SSF53807">
    <property type="entry name" value="Helical backbone' metal receptor"/>
    <property type="match status" value="1"/>
</dbReference>
<dbReference type="STRING" id="1121117.SAMN02745977_00699"/>
<proteinExistence type="inferred from homology"/>
<evidence type="ECO:0000256" key="2">
    <source>
        <dbReference type="ARBA" id="ARBA00011028"/>
    </source>
</evidence>
<dbReference type="InterPro" id="IPR006127">
    <property type="entry name" value="ZnuA-like"/>
</dbReference>
<dbReference type="RefSeq" id="WP_091813880.1">
    <property type="nucleotide sequence ID" value="NZ_FOCW01000001.1"/>
</dbReference>
<dbReference type="PANTHER" id="PTHR42953:SF1">
    <property type="entry name" value="METAL-BINDING PROTEIN HI_0362-RELATED"/>
    <property type="match status" value="1"/>
</dbReference>
<evidence type="ECO:0000313" key="8">
    <source>
        <dbReference type="EMBL" id="SEN19063.1"/>
    </source>
</evidence>
<dbReference type="Pfam" id="PF01297">
    <property type="entry name" value="ZnuA"/>
    <property type="match status" value="1"/>
</dbReference>
<dbReference type="OrthoDB" id="9793396at2"/>
<evidence type="ECO:0000256" key="4">
    <source>
        <dbReference type="ARBA" id="ARBA00022723"/>
    </source>
</evidence>
<dbReference type="Gene3D" id="3.40.50.1980">
    <property type="entry name" value="Nitrogenase molybdenum iron protein domain"/>
    <property type="match status" value="2"/>
</dbReference>
<evidence type="ECO:0000256" key="5">
    <source>
        <dbReference type="ARBA" id="ARBA00022729"/>
    </source>
</evidence>
<evidence type="ECO:0000256" key="1">
    <source>
        <dbReference type="ARBA" id="ARBA00004196"/>
    </source>
</evidence>
<evidence type="ECO:0000256" key="6">
    <source>
        <dbReference type="RuleBase" id="RU003512"/>
    </source>
</evidence>
<dbReference type="GO" id="GO:0046872">
    <property type="term" value="F:metal ion binding"/>
    <property type="evidence" value="ECO:0007669"/>
    <property type="project" value="UniProtKB-KW"/>
</dbReference>
<dbReference type="GO" id="GO:0030313">
    <property type="term" value="C:cell envelope"/>
    <property type="evidence" value="ECO:0007669"/>
    <property type="project" value="UniProtKB-SubCell"/>
</dbReference>
<name>A0A1H8EHW4_9BURK</name>
<dbReference type="InterPro" id="IPR050492">
    <property type="entry name" value="Bact_metal-bind_prot9"/>
</dbReference>
<dbReference type="InterPro" id="IPR006128">
    <property type="entry name" value="Lipoprotein_PsaA-like"/>
</dbReference>
<accession>A0A1H8EHW4</accession>
<dbReference type="PANTHER" id="PTHR42953">
    <property type="entry name" value="HIGH-AFFINITY ZINC UPTAKE SYSTEM PROTEIN ZNUA-RELATED"/>
    <property type="match status" value="1"/>
</dbReference>
<keyword evidence="3 6" id="KW-0813">Transport</keyword>
<keyword evidence="4" id="KW-0479">Metal-binding</keyword>